<dbReference type="SUPFAM" id="SSF51735">
    <property type="entry name" value="NAD(P)-binding Rossmann-fold domains"/>
    <property type="match status" value="2"/>
</dbReference>
<evidence type="ECO:0000313" key="2">
    <source>
        <dbReference type="EMBL" id="RST31141.1"/>
    </source>
</evidence>
<dbReference type="Proteomes" id="UP000274661">
    <property type="component" value="Unassembled WGS sequence"/>
</dbReference>
<keyword evidence="3" id="KW-1185">Reference proteome</keyword>
<dbReference type="AlphaFoldDB" id="A0A3R9YMH8"/>
<organism evidence="2 3">
    <name type="scientific">Sphingomonas ginkgonis</name>
    <dbReference type="NCBI Taxonomy" id="2315330"/>
    <lineage>
        <taxon>Bacteria</taxon>
        <taxon>Pseudomonadati</taxon>
        <taxon>Pseudomonadota</taxon>
        <taxon>Alphaproteobacteria</taxon>
        <taxon>Sphingomonadales</taxon>
        <taxon>Sphingomonadaceae</taxon>
        <taxon>Sphingomonas</taxon>
    </lineage>
</organism>
<accession>A0A3R9YMH8</accession>
<feature type="region of interest" description="Disordered" evidence="1">
    <location>
        <begin position="71"/>
        <end position="108"/>
    </location>
</feature>
<dbReference type="OrthoDB" id="9803333at2"/>
<sequence length="108" mass="11140">MPNGNGIAGKVAIVTGAGSGIGREIASVALFLVSDAASYVHGQTIAVDGGLSSSHPTARQQGSCGLVARDRVSPASCPASRPTRAIAREWRRRRSNPCRTRRSSPQAG</sequence>
<name>A0A3R9YMH8_9SPHN</name>
<comment type="caution">
    <text evidence="2">The sequence shown here is derived from an EMBL/GenBank/DDBJ whole genome shotgun (WGS) entry which is preliminary data.</text>
</comment>
<protein>
    <submittedName>
        <fullName evidence="2">SDR family oxidoreductase</fullName>
    </submittedName>
</protein>
<dbReference type="Pfam" id="PF13561">
    <property type="entry name" value="adh_short_C2"/>
    <property type="match status" value="1"/>
</dbReference>
<evidence type="ECO:0000313" key="3">
    <source>
        <dbReference type="Proteomes" id="UP000274661"/>
    </source>
</evidence>
<reference evidence="2 3" key="1">
    <citation type="submission" date="2018-12" db="EMBL/GenBank/DDBJ databases">
        <title>Sphingomonas sp. HMF7854 Genome sequencing and assembly.</title>
        <authorList>
            <person name="Cha I."/>
            <person name="Kang H."/>
            <person name="Kim H."/>
            <person name="Kang J."/>
            <person name="Joh K."/>
        </authorList>
    </citation>
    <scope>NUCLEOTIDE SEQUENCE [LARGE SCALE GENOMIC DNA]</scope>
    <source>
        <strain evidence="2 3">HMF7854</strain>
    </source>
</reference>
<dbReference type="InterPro" id="IPR036291">
    <property type="entry name" value="NAD(P)-bd_dom_sf"/>
</dbReference>
<feature type="compositionally biased region" description="Basic residues" evidence="1">
    <location>
        <begin position="90"/>
        <end position="102"/>
    </location>
</feature>
<proteinExistence type="predicted"/>
<dbReference type="EMBL" id="RWJF01000001">
    <property type="protein sequence ID" value="RST31141.1"/>
    <property type="molecule type" value="Genomic_DNA"/>
</dbReference>
<dbReference type="InterPro" id="IPR002347">
    <property type="entry name" value="SDR_fam"/>
</dbReference>
<gene>
    <name evidence="2" type="ORF">HMF7854_10045</name>
</gene>
<dbReference type="Gene3D" id="3.40.50.720">
    <property type="entry name" value="NAD(P)-binding Rossmann-like Domain"/>
    <property type="match status" value="1"/>
</dbReference>
<evidence type="ECO:0000256" key="1">
    <source>
        <dbReference type="SAM" id="MobiDB-lite"/>
    </source>
</evidence>